<dbReference type="EMBL" id="JBGCUC010000013">
    <property type="protein sequence ID" value="MFG6077683.1"/>
    <property type="molecule type" value="Genomic_DNA"/>
</dbReference>
<evidence type="ECO:0000313" key="2">
    <source>
        <dbReference type="Proteomes" id="UP001605250"/>
    </source>
</evidence>
<dbReference type="Proteomes" id="UP001605250">
    <property type="component" value="Unassembled WGS sequence"/>
</dbReference>
<sequence length="422" mass="48562">MNNSTTTQMKVIEIHEREARVFQRTDLFDTRGYSLLLPETRSLSAIDLRELHDGIELRALGLIGYLPLTDKIALNLKPKFPINNFWEMLSIADENYSRILPVLRSYQNAETSTPHLILVKSYCYFLKEILSVGFFRDYKEKLIGGYCRPKIDIGKTISRYISKGQEFHSYSNVFEFTKNVRINGFIKNACISFLRVLSNNNDFIGEKRILKEALMVLDYVHSEVFHPNDISLCSDLPKWSQDYYFGALSVYSIFLGYRSVGFMYGEKGCRMPSFLFSLDSIFENFIRNSFRTALKDKQIAVLDGNNPKHQVPLFQDNKRFPIKPDLIYRTGKERKVIAIGEVKYKPKVDESDRYQVISHAIALNSPIAFWISPATNGSGGMEYIGEISNGIKFYHYKLNIYDGLVENSNKMISDFLAIMANG</sequence>
<name>A0ABW7CNV3_9GAMM</name>
<keyword evidence="2" id="KW-1185">Reference proteome</keyword>
<comment type="caution">
    <text evidence="1">The sequence shown here is derived from an EMBL/GenBank/DDBJ whole genome shotgun (WGS) entry which is preliminary data.</text>
</comment>
<evidence type="ECO:0000313" key="1">
    <source>
        <dbReference type="EMBL" id="MFG6077683.1"/>
    </source>
</evidence>
<proteinExistence type="predicted"/>
<evidence type="ECO:0008006" key="3">
    <source>
        <dbReference type="Google" id="ProtNLM"/>
    </source>
</evidence>
<organism evidence="1 2">
    <name type="scientific">Erwinia plantamica</name>
    <dbReference type="NCBI Taxonomy" id="3237104"/>
    <lineage>
        <taxon>Bacteria</taxon>
        <taxon>Pseudomonadati</taxon>
        <taxon>Pseudomonadota</taxon>
        <taxon>Gammaproteobacteria</taxon>
        <taxon>Enterobacterales</taxon>
        <taxon>Erwiniaceae</taxon>
        <taxon>Erwinia</taxon>
    </lineage>
</organism>
<accession>A0ABW7CNV3</accession>
<dbReference type="RefSeq" id="WP_394149579.1">
    <property type="nucleotide sequence ID" value="NZ_JBGCUC010000013.1"/>
</dbReference>
<dbReference type="InterPro" id="IPR019292">
    <property type="entry name" value="McrC"/>
</dbReference>
<dbReference type="Pfam" id="PF10117">
    <property type="entry name" value="McrBC"/>
    <property type="match status" value="1"/>
</dbReference>
<protein>
    <recommendedName>
        <fullName evidence="3">5-methylcytosine-specific restriction enzyme subunit McrC</fullName>
    </recommendedName>
</protein>
<reference evidence="1 2" key="1">
    <citation type="submission" date="2024-07" db="EMBL/GenBank/DDBJ databases">
        <title>Novel bacterial strain Erwinia sp. OPT-41 promoting growth of various crops.</title>
        <authorList>
            <person name="Egorshina A."/>
            <person name="Lukyantsev M.A."/>
            <person name="Golubev S.N."/>
            <person name="Muratova A.Y."/>
            <person name="Bulygina E.A."/>
        </authorList>
    </citation>
    <scope>NUCLEOTIDE SEQUENCE [LARGE SCALE GENOMIC DNA]</scope>
    <source>
        <strain evidence="1 2">OPT-41</strain>
    </source>
</reference>
<gene>
    <name evidence="1" type="ORF">AB3U87_15080</name>
</gene>